<reference evidence="5 6" key="1">
    <citation type="journal article" date="2014" name="Genome Biol. Evol.">
        <title>The secreted proteins of Achlya hypogyna and Thraustotheca clavata identify the ancestral oomycete secretome and reveal gene acquisitions by horizontal gene transfer.</title>
        <authorList>
            <person name="Misner I."/>
            <person name="Blouin N."/>
            <person name="Leonard G."/>
            <person name="Richards T.A."/>
            <person name="Lane C.E."/>
        </authorList>
    </citation>
    <scope>NUCLEOTIDE SEQUENCE [LARGE SCALE GENOMIC DNA]</scope>
    <source>
        <strain evidence="5 6">ATCC 48635</strain>
    </source>
</reference>
<dbReference type="SUPFAM" id="SSF48371">
    <property type="entry name" value="ARM repeat"/>
    <property type="match status" value="1"/>
</dbReference>
<evidence type="ECO:0000259" key="4">
    <source>
        <dbReference type="Pfam" id="PF14678"/>
    </source>
</evidence>
<dbReference type="InterPro" id="IPR016024">
    <property type="entry name" value="ARM-type_fold"/>
</dbReference>
<dbReference type="EMBL" id="JNBR01001828">
    <property type="protein sequence ID" value="OQR84988.1"/>
    <property type="molecule type" value="Genomic_DNA"/>
</dbReference>
<feature type="compositionally biased region" description="Acidic residues" evidence="1">
    <location>
        <begin position="1275"/>
        <end position="1286"/>
    </location>
</feature>
<dbReference type="InterPro" id="IPR029315">
    <property type="entry name" value="FANCI_S2"/>
</dbReference>
<accession>A0A1V9YH08</accession>
<dbReference type="InterPro" id="IPR026171">
    <property type="entry name" value="FANCI"/>
</dbReference>
<dbReference type="Pfam" id="PF14678">
    <property type="entry name" value="FANCI_S4"/>
    <property type="match status" value="1"/>
</dbReference>
<dbReference type="STRING" id="1202772.A0A1V9YH08"/>
<dbReference type="PANTHER" id="PTHR21818:SF0">
    <property type="entry name" value="FANCONI ANEMIA GROUP I PROTEIN"/>
    <property type="match status" value="1"/>
</dbReference>
<feature type="domain" description="FANCI solenoid 1" evidence="2">
    <location>
        <begin position="114"/>
        <end position="349"/>
    </location>
</feature>
<gene>
    <name evidence="5" type="ORF">ACHHYP_12464</name>
</gene>
<dbReference type="Proteomes" id="UP000243579">
    <property type="component" value="Unassembled WGS sequence"/>
</dbReference>
<feature type="compositionally biased region" description="Acidic residues" evidence="1">
    <location>
        <begin position="1298"/>
        <end position="1308"/>
    </location>
</feature>
<feature type="domain" description="FANCI solenoid 4" evidence="4">
    <location>
        <begin position="1089"/>
        <end position="1260"/>
    </location>
</feature>
<dbReference type="GO" id="GO:0006281">
    <property type="term" value="P:DNA repair"/>
    <property type="evidence" value="ECO:0007669"/>
    <property type="project" value="InterPro"/>
</dbReference>
<sequence length="1338" mass="149790">MDPRAQRVLAQQRQLNRQADAHVWGDADDDLDMMDADILPSQAIRDTVTDLDDDTIQATVHQLYADMDFLDLLDFVKGLFRGSSKGDLGARPRKFEVRRRALFLTLLALLMQSHLAQTKSHIIFCTQLVDLLQREVDTLDVTSVPTLIEQVLLGIEQAYRDQEEAACVIPMPLPPVDLLPHLYGRMLCFANSTIPTHTPSTWDFSEEMEWTGAMYVDRSLDRLLQARWPLRLLPQMVHVLRDVAWTTDQHATITTKFLAQLTVEMTPVEATVQPDFALLPGLFYHLLLFVRDHSRDLKKTVLQCIVAHLDQLGIEASKPKHHRAPCGRPAFGPTELRAFQATILYQLDKLVGQDAVLGAVLLEMLMPHRLTGSWTATHFALLLLLRTHTKFTPRIDKCCIEFFTQLAETTTDGVNLLLDVLEAFDRGQMESLLSSAVALGFALFESPAPKVLDVGIQVILYTFRHNDCVRLSVLDEVVHWCLATSSMAALPARLPHIKLLGALLHHCVVDLDAPFLDRLRDLLEYLPGLPVDVGRAVLRTLAPVLRHKLHLRNALVLTLRKAMFRREESSRAIAIYGFCAILDCVSQAATAKPKYLTQMLLPTSSRPLSSQSLTQRAFVSQSQSILDIDAMEFDAGHLPSVFRQFAGMFRRAMACQKAVRAILYTELKRLVKQSPELAASVNDLVWSALSSAIEANAALTPALHLKPDEATPLLLDLALTCAPEKVSIVLERLLHMELQDYELAAPVTDPATVDRASDLLQLCDVVLNFVWGKDDGMRSSRLCPEQLESTLKLVQLRESVQDLLAPATATSATAAKGTKKRGPKPKADKDALKAKAKPVTKGHVVAMPLCLVHPRHLLMALQTLFGQTDRTHHFALQRCVLEFTHVLLREWTQLATRGWLEVRPPLVFRMSVRTQKEFLAQLATLLWAAADAGLSATAATRSLACLAYEALEMLLALAPELAEPQLGPVDAVQKKVFALLRQGHEAEADLVLKLAIAHWYPRLPTRQNAWKWMEAICIGQALQSLPLVTRLFETLLLEPAYRVRVSMALLMYLEESDDSSEDRVKYACLNPRTIVPIAGVFLDAFDKSCAANEHTLKTVKAMTEVQRDALLEALTELSRVIAPLITVSFPHSPTTLRLFRVLLRLFKLHTLAVAATVKSKVAQVSVALKRFLDATSRELAPLVLNFVACHHEENKRKALQDPKKKMPAQEAKLIPDVIFQVEQLDVGIIKLSKRCKGDSFKRWCIRRQARDFRINQDKVQSMMGGQEEAAADVASSDEEDEQEDEQVDAKAGVSDMQAESDNDDDDDCPATARHDDDEEEDDDHVQSRHVKRRRVMED</sequence>
<dbReference type="InterPro" id="IPR029314">
    <property type="entry name" value="FANCI_S4"/>
</dbReference>
<evidence type="ECO:0000256" key="1">
    <source>
        <dbReference type="SAM" id="MobiDB-lite"/>
    </source>
</evidence>
<dbReference type="OrthoDB" id="66779at2759"/>
<proteinExistence type="predicted"/>
<feature type="domain" description="FANCI solenoid 2" evidence="3">
    <location>
        <begin position="442"/>
        <end position="579"/>
    </location>
</feature>
<evidence type="ECO:0000313" key="6">
    <source>
        <dbReference type="Proteomes" id="UP000243579"/>
    </source>
</evidence>
<dbReference type="Pfam" id="PF14675">
    <property type="entry name" value="FANCI_S1"/>
    <property type="match status" value="1"/>
</dbReference>
<organism evidence="5 6">
    <name type="scientific">Achlya hypogyna</name>
    <name type="common">Oomycete</name>
    <name type="synonym">Protoachlya hypogyna</name>
    <dbReference type="NCBI Taxonomy" id="1202772"/>
    <lineage>
        <taxon>Eukaryota</taxon>
        <taxon>Sar</taxon>
        <taxon>Stramenopiles</taxon>
        <taxon>Oomycota</taxon>
        <taxon>Saprolegniomycetes</taxon>
        <taxon>Saprolegniales</taxon>
        <taxon>Achlyaceae</taxon>
        <taxon>Achlya</taxon>
    </lineage>
</organism>
<name>A0A1V9YH08_ACHHY</name>
<feature type="region of interest" description="Disordered" evidence="1">
    <location>
        <begin position="811"/>
        <end position="834"/>
    </location>
</feature>
<comment type="caution">
    <text evidence="5">The sequence shown here is derived from an EMBL/GenBank/DDBJ whole genome shotgun (WGS) entry which is preliminary data.</text>
</comment>
<protein>
    <submittedName>
        <fullName evidence="5">Uncharacterized protein</fullName>
    </submittedName>
</protein>
<dbReference type="Pfam" id="PF14676">
    <property type="entry name" value="FANCI_S2"/>
    <property type="match status" value="1"/>
</dbReference>
<keyword evidence="6" id="KW-1185">Reference proteome</keyword>
<evidence type="ECO:0000313" key="5">
    <source>
        <dbReference type="EMBL" id="OQR84988.1"/>
    </source>
</evidence>
<evidence type="ECO:0000259" key="3">
    <source>
        <dbReference type="Pfam" id="PF14676"/>
    </source>
</evidence>
<dbReference type="PANTHER" id="PTHR21818">
    <property type="entry name" value="BC025462 PROTEIN"/>
    <property type="match status" value="1"/>
</dbReference>
<evidence type="ECO:0000259" key="2">
    <source>
        <dbReference type="Pfam" id="PF14675"/>
    </source>
</evidence>
<dbReference type="GO" id="GO:0070182">
    <property type="term" value="F:DNA polymerase binding"/>
    <property type="evidence" value="ECO:0007669"/>
    <property type="project" value="TreeGrafter"/>
</dbReference>
<feature type="compositionally biased region" description="Basic residues" evidence="1">
    <location>
        <begin position="1327"/>
        <end position="1338"/>
    </location>
</feature>
<dbReference type="InterPro" id="IPR029308">
    <property type="entry name" value="FANCI_S1"/>
</dbReference>
<feature type="region of interest" description="Disordered" evidence="1">
    <location>
        <begin position="1258"/>
        <end position="1338"/>
    </location>
</feature>